<reference evidence="1" key="1">
    <citation type="submission" date="2020-08" db="EMBL/GenBank/DDBJ databases">
        <title>Complete genome sequence of Weissella confusa strain FS54 provides insights into metabolic potential.</title>
        <authorList>
            <person name="Fhoula I."/>
            <person name="Najjari A."/>
            <person name="Lekired A."/>
            <person name="Bessrour-Aouam N."/>
            <person name="Jaballah S."/>
            <person name="Klibi N."/>
            <person name="Ouzari H.-I."/>
        </authorList>
    </citation>
    <scope>NUCLEOTIDE SEQUENCE</scope>
    <source>
        <strain evidence="1">FS54</strain>
    </source>
</reference>
<organism evidence="1 2">
    <name type="scientific">Weissella confusa</name>
    <name type="common">Lactobacillus confusus</name>
    <dbReference type="NCBI Taxonomy" id="1583"/>
    <lineage>
        <taxon>Bacteria</taxon>
        <taxon>Bacillati</taxon>
        <taxon>Bacillota</taxon>
        <taxon>Bacilli</taxon>
        <taxon>Lactobacillales</taxon>
        <taxon>Lactobacillaceae</taxon>
        <taxon>Weissella</taxon>
    </lineage>
</organism>
<dbReference type="AlphaFoldDB" id="A0A923NFZ6"/>
<comment type="caution">
    <text evidence="1">The sequence shown here is derived from an EMBL/GenBank/DDBJ whole genome shotgun (WGS) entry which is preliminary data.</text>
</comment>
<proteinExistence type="predicted"/>
<dbReference type="EMBL" id="JACSZT010000007">
    <property type="protein sequence ID" value="MBC6498789.1"/>
    <property type="molecule type" value="Genomic_DNA"/>
</dbReference>
<evidence type="ECO:0000313" key="1">
    <source>
        <dbReference type="EMBL" id="MBC6498789.1"/>
    </source>
</evidence>
<accession>A0A923NFZ6</accession>
<sequence>MNRLATALEDNKINRPWMTKQEAHNYIHVANNSFDKLVKNGFIKSHSLHNLGIAVERFNRNELDEFLGAL</sequence>
<gene>
    <name evidence="1" type="ORF">H7R52_08875</name>
</gene>
<dbReference type="Proteomes" id="UP000650485">
    <property type="component" value="Unassembled WGS sequence"/>
</dbReference>
<evidence type="ECO:0000313" key="2">
    <source>
        <dbReference type="Proteomes" id="UP000650485"/>
    </source>
</evidence>
<protein>
    <submittedName>
        <fullName evidence="1">Uncharacterized protein</fullName>
    </submittedName>
</protein>
<name>A0A923NFZ6_WEICO</name>